<evidence type="ECO:0000313" key="3">
    <source>
        <dbReference type="Proteomes" id="UP000308005"/>
    </source>
</evidence>
<evidence type="ECO:0000313" key="2">
    <source>
        <dbReference type="EMBL" id="THZ19112.1"/>
    </source>
</evidence>
<feature type="compositionally biased region" description="Low complexity" evidence="1">
    <location>
        <begin position="654"/>
        <end position="664"/>
    </location>
</feature>
<feature type="region of interest" description="Disordered" evidence="1">
    <location>
        <begin position="73"/>
        <end position="148"/>
    </location>
</feature>
<evidence type="ECO:0000256" key="1">
    <source>
        <dbReference type="SAM" id="MobiDB-lite"/>
    </source>
</evidence>
<comment type="caution">
    <text evidence="2">The sequence shown here is derived from an EMBL/GenBank/DDBJ whole genome shotgun (WGS) entry which is preliminary data.</text>
</comment>
<feature type="compositionally biased region" description="Basic and acidic residues" evidence="1">
    <location>
        <begin position="576"/>
        <end position="603"/>
    </location>
</feature>
<feature type="region of interest" description="Disordered" evidence="1">
    <location>
        <begin position="556"/>
        <end position="769"/>
    </location>
</feature>
<feature type="compositionally biased region" description="Acidic residues" evidence="1">
    <location>
        <begin position="604"/>
        <end position="653"/>
    </location>
</feature>
<proteinExistence type="predicted"/>
<feature type="compositionally biased region" description="Low complexity" evidence="1">
    <location>
        <begin position="131"/>
        <end position="143"/>
    </location>
</feature>
<protein>
    <submittedName>
        <fullName evidence="2">Uncharacterized protein</fullName>
    </submittedName>
</protein>
<gene>
    <name evidence="2" type="ORF">D6C91_05250</name>
</gene>
<sequence length="890" mass="99044">MVKALPSVFKPLLSFRPNKQPLTMPPKKTKKADKAKDNKPTVKTRAMARAEAAAAAPVAGAIPVVAPVAAPLATPVTAGKRPRKTPAPKPTTGVKRKRKGKGDDSGGDSDSDKPAKGAKRRRKADDDGSSDDISGSSNDGNDSPNDEERVLRGRLDDALDAIEEALRAVGRGYYKDILLSEHKSTETRRQKRAKDKTIPFDQHIEPLTTKKRRSKNFPDGFVVVTNAELQEMKRVLASLLVDNLVKKRIQHPRSETETKTPAKQWKKHGLTLRELLDLYNHTGPAVEEPTRSALEKKCKEYGLNTVGATLWDLDKAVTLYELAAKKRLYDLPQGEMEDIVSALWSVQAEAANGKRLDEDQRRNRDNEIMNQEVVTISSGGRTQQFTQVNVSGVGFRCMWHAIQEIWLGQEQGHGTTFGERYPVNSRVIDLWEEVMHQPDGTTNPARLSRRALYRAMQWDSIKARDGSLEDRLYNMQMGDIDMVQLVADALDVEIFTYTPQYESDGTTSWIRLARGQPQTDPQRQIHIANYMHSIHWTALRPVGTFAMPDLDPMATTPNFTLDPPGPVPRLPIGHIDNFDLRPEARHDDPEDGHVADCTVRDLADGETEEATEDEDEYEYEDEDMDEEEEEQAEEGEEEEGKEEQEEDDEEQYEFYEYYAEDGTPSAGGNGGGVPTVVVSHSPSSKSSPWNDRNDGRPLFSPRSPTRGIRPPGSPGYAGPPRRGNPGSEPRSTSFSRSISGSRSLPGLHPGARLPASPPPNLPGSKSSQRSIKSTFHAEQIILKFRSRLCFEVIVGTTHVSIASKLILDIKPTLRAVQIIREVKSTFRTEQIILKLGSRLCFEVIVGTAYVQIAAKLILGIKPTFCAVQVIREIKSAFCAVQIVLDFRFRP</sequence>
<feature type="compositionally biased region" description="Low complexity" evidence="1">
    <location>
        <begin position="47"/>
        <end position="57"/>
    </location>
</feature>
<dbReference type="AlphaFoldDB" id="A0A4S9T4Y6"/>
<name>A0A4S9T4Y6_AURPU</name>
<dbReference type="Proteomes" id="UP000308005">
    <property type="component" value="Unassembled WGS sequence"/>
</dbReference>
<dbReference type="EMBL" id="QZBM01000221">
    <property type="protein sequence ID" value="THZ19112.1"/>
    <property type="molecule type" value="Genomic_DNA"/>
</dbReference>
<reference evidence="2 3" key="1">
    <citation type="submission" date="2018-10" db="EMBL/GenBank/DDBJ databases">
        <title>Fifty Aureobasidium pullulans genomes reveal a recombining polyextremotolerant generalist.</title>
        <authorList>
            <person name="Gostincar C."/>
            <person name="Turk M."/>
            <person name="Zajc J."/>
            <person name="Gunde-Cimerman N."/>
        </authorList>
    </citation>
    <scope>NUCLEOTIDE SEQUENCE [LARGE SCALE GENOMIC DNA]</scope>
    <source>
        <strain evidence="2 3">EXF-3863</strain>
    </source>
</reference>
<feature type="compositionally biased region" description="Low complexity" evidence="1">
    <location>
        <begin position="727"/>
        <end position="743"/>
    </location>
</feature>
<accession>A0A4S9T4Y6</accession>
<organism evidence="2 3">
    <name type="scientific">Aureobasidium pullulans</name>
    <name type="common">Black yeast</name>
    <name type="synonym">Pullularia pullulans</name>
    <dbReference type="NCBI Taxonomy" id="5580"/>
    <lineage>
        <taxon>Eukaryota</taxon>
        <taxon>Fungi</taxon>
        <taxon>Dikarya</taxon>
        <taxon>Ascomycota</taxon>
        <taxon>Pezizomycotina</taxon>
        <taxon>Dothideomycetes</taxon>
        <taxon>Dothideomycetidae</taxon>
        <taxon>Dothideales</taxon>
        <taxon>Saccotheciaceae</taxon>
        <taxon>Aureobasidium</taxon>
    </lineage>
</organism>
<feature type="compositionally biased region" description="Low complexity" evidence="1">
    <location>
        <begin position="674"/>
        <end position="688"/>
    </location>
</feature>
<feature type="region of interest" description="Disordered" evidence="1">
    <location>
        <begin position="15"/>
        <end position="57"/>
    </location>
</feature>